<comment type="caution">
    <text evidence="1">The sequence shown here is derived from an EMBL/GenBank/DDBJ whole genome shotgun (WGS) entry which is preliminary data.</text>
</comment>
<accession>A0ABT2Z4S3</accession>
<dbReference type="EMBL" id="JAOWLA010000014">
    <property type="protein sequence ID" value="MCV2866020.1"/>
    <property type="molecule type" value="Genomic_DNA"/>
</dbReference>
<keyword evidence="2" id="KW-1185">Reference proteome</keyword>
<gene>
    <name evidence="1" type="ORF">OE647_14955</name>
</gene>
<name>A0ABT2Z4S3_9RHOB</name>
<organism evidence="1 2">
    <name type="scientific">Albidovulum sediminicola</name>
    <dbReference type="NCBI Taxonomy" id="2984331"/>
    <lineage>
        <taxon>Bacteria</taxon>
        <taxon>Pseudomonadati</taxon>
        <taxon>Pseudomonadota</taxon>
        <taxon>Alphaproteobacteria</taxon>
        <taxon>Rhodobacterales</taxon>
        <taxon>Paracoccaceae</taxon>
        <taxon>Albidovulum</taxon>
    </lineage>
</organism>
<protein>
    <submittedName>
        <fullName evidence="1">Uncharacterized protein</fullName>
    </submittedName>
</protein>
<dbReference type="RefSeq" id="WP_263722546.1">
    <property type="nucleotide sequence ID" value="NZ_JAOWLA010000014.1"/>
</dbReference>
<proteinExistence type="predicted"/>
<evidence type="ECO:0000313" key="2">
    <source>
        <dbReference type="Proteomes" id="UP001652503"/>
    </source>
</evidence>
<evidence type="ECO:0000313" key="1">
    <source>
        <dbReference type="EMBL" id="MCV2866020.1"/>
    </source>
</evidence>
<sequence>MLRIVPARSGVIDDEFTLGVGFQWRDDTGQERYVVVSAARMVEQQDIDLGHTGLHVELDDPSNSAYRAVAAIRLSPGGVIEIALSPEGQSAAGVPGMVVLTSDADAEARAMTLRLAAIAGVDVKEI</sequence>
<dbReference type="Proteomes" id="UP001652503">
    <property type="component" value="Unassembled WGS sequence"/>
</dbReference>
<reference evidence="1 2" key="1">
    <citation type="submission" date="2022-10" db="EMBL/GenBank/DDBJ databases">
        <title>Defluviimonas sp. nov., isolated from ocean surface water.</title>
        <authorList>
            <person name="He W."/>
            <person name="Wang L."/>
            <person name="Zhang D.-F."/>
        </authorList>
    </citation>
    <scope>NUCLEOTIDE SEQUENCE [LARGE SCALE GENOMIC DNA]</scope>
    <source>
        <strain evidence="1 2">WL0075</strain>
    </source>
</reference>